<dbReference type="GO" id="GO:0008168">
    <property type="term" value="F:methyltransferase activity"/>
    <property type="evidence" value="ECO:0007669"/>
    <property type="project" value="UniProtKB-KW"/>
</dbReference>
<gene>
    <name evidence="5" type="ORF">GCM10009533_14530</name>
</gene>
<feature type="domain" description="Methyltransferase" evidence="4">
    <location>
        <begin position="40"/>
        <end position="132"/>
    </location>
</feature>
<dbReference type="InterPro" id="IPR041698">
    <property type="entry name" value="Methyltransf_25"/>
</dbReference>
<accession>A0ABN1CEJ0</accession>
<dbReference type="SUPFAM" id="SSF53335">
    <property type="entry name" value="S-adenosyl-L-methionine-dependent methyltransferases"/>
    <property type="match status" value="1"/>
</dbReference>
<dbReference type="GO" id="GO:0032259">
    <property type="term" value="P:methylation"/>
    <property type="evidence" value="ECO:0007669"/>
    <property type="project" value="UniProtKB-KW"/>
</dbReference>
<evidence type="ECO:0000313" key="6">
    <source>
        <dbReference type="Proteomes" id="UP001500729"/>
    </source>
</evidence>
<dbReference type="PANTHER" id="PTHR43464:SF19">
    <property type="entry name" value="UBIQUINONE BIOSYNTHESIS O-METHYLTRANSFERASE, MITOCHONDRIAL"/>
    <property type="match status" value="1"/>
</dbReference>
<evidence type="ECO:0000256" key="2">
    <source>
        <dbReference type="ARBA" id="ARBA00022679"/>
    </source>
</evidence>
<dbReference type="RefSeq" id="WP_009948305.1">
    <property type="nucleotide sequence ID" value="NZ_BAAAGS010000006.1"/>
</dbReference>
<keyword evidence="3" id="KW-0949">S-adenosyl-L-methionine</keyword>
<keyword evidence="2" id="KW-0808">Transferase</keyword>
<proteinExistence type="predicted"/>
<dbReference type="PANTHER" id="PTHR43464">
    <property type="entry name" value="METHYLTRANSFERASE"/>
    <property type="match status" value="1"/>
</dbReference>
<dbReference type="EMBL" id="BAAAGS010000006">
    <property type="protein sequence ID" value="GAA0516528.1"/>
    <property type="molecule type" value="Genomic_DNA"/>
</dbReference>
<dbReference type="Proteomes" id="UP001500729">
    <property type="component" value="Unassembled WGS sequence"/>
</dbReference>
<dbReference type="CDD" id="cd02440">
    <property type="entry name" value="AdoMet_MTases"/>
    <property type="match status" value="1"/>
</dbReference>
<reference evidence="5 6" key="1">
    <citation type="journal article" date="2019" name="Int. J. Syst. Evol. Microbiol.">
        <title>The Global Catalogue of Microorganisms (GCM) 10K type strain sequencing project: providing services to taxonomists for standard genome sequencing and annotation.</title>
        <authorList>
            <consortium name="The Broad Institute Genomics Platform"/>
            <consortium name="The Broad Institute Genome Sequencing Center for Infectious Disease"/>
            <person name="Wu L."/>
            <person name="Ma J."/>
        </authorList>
    </citation>
    <scope>NUCLEOTIDE SEQUENCE [LARGE SCALE GENOMIC DNA]</scope>
    <source>
        <strain evidence="5 6">JCM 10303</strain>
    </source>
</reference>
<organism evidence="5 6">
    <name type="scientific">Saccharopolyspora erythraea</name>
    <name type="common">Streptomyces erythraeus</name>
    <dbReference type="NCBI Taxonomy" id="1836"/>
    <lineage>
        <taxon>Bacteria</taxon>
        <taxon>Bacillati</taxon>
        <taxon>Actinomycetota</taxon>
        <taxon>Actinomycetes</taxon>
        <taxon>Pseudonocardiales</taxon>
        <taxon>Pseudonocardiaceae</taxon>
        <taxon>Saccharopolyspora</taxon>
    </lineage>
</organism>
<comment type="caution">
    <text evidence="5">The sequence shown here is derived from an EMBL/GenBank/DDBJ whole genome shotgun (WGS) entry which is preliminary data.</text>
</comment>
<sequence>MADVNYYSVVESTHDVQNPTSEEKLRLVADYLEVSPGDRVLDVGSGRGWWNVELAARGADVTGLEINEDFAAAAVQRAEQAGAAVRTVVGPAAEFEPEAGAYDVVTCIGASFALDGYRPALGWMCGAVRDGGRIAIGEVHLDDGEPDEEVPSLVELVHIAEEHGVDVTGLVSASVDDWDRYESGRWANAHRWARDNPDHAQRQEILAQARANQSAYLTRTRGLLGWSILVGVVGGPNR</sequence>
<keyword evidence="6" id="KW-1185">Reference proteome</keyword>
<protein>
    <submittedName>
        <fullName evidence="5">Class I SAM-dependent methyltransferase</fullName>
    </submittedName>
</protein>
<keyword evidence="1 5" id="KW-0489">Methyltransferase</keyword>
<dbReference type="Pfam" id="PF13649">
    <property type="entry name" value="Methyltransf_25"/>
    <property type="match status" value="1"/>
</dbReference>
<evidence type="ECO:0000259" key="4">
    <source>
        <dbReference type="Pfam" id="PF13649"/>
    </source>
</evidence>
<dbReference type="Gene3D" id="3.40.50.150">
    <property type="entry name" value="Vaccinia Virus protein VP39"/>
    <property type="match status" value="1"/>
</dbReference>
<name>A0ABN1CEJ0_SACER</name>
<evidence type="ECO:0000256" key="1">
    <source>
        <dbReference type="ARBA" id="ARBA00022603"/>
    </source>
</evidence>
<dbReference type="InterPro" id="IPR029063">
    <property type="entry name" value="SAM-dependent_MTases_sf"/>
</dbReference>
<evidence type="ECO:0000256" key="3">
    <source>
        <dbReference type="ARBA" id="ARBA00022691"/>
    </source>
</evidence>
<evidence type="ECO:0000313" key="5">
    <source>
        <dbReference type="EMBL" id="GAA0516528.1"/>
    </source>
</evidence>